<evidence type="ECO:0000313" key="2">
    <source>
        <dbReference type="EMBL" id="MBB3040914.1"/>
    </source>
</evidence>
<reference evidence="2 3" key="1">
    <citation type="submission" date="2020-08" db="EMBL/GenBank/DDBJ databases">
        <title>Sequencing the genomes of 1000 actinobacteria strains.</title>
        <authorList>
            <person name="Klenk H.-P."/>
        </authorList>
    </citation>
    <scope>NUCLEOTIDE SEQUENCE [LARGE SCALE GENOMIC DNA]</scope>
    <source>
        <strain evidence="2 3">DSM 105498</strain>
    </source>
</reference>
<sequence>MTGLLEHLLSTPAWLVLSIVFALPALESSAFLGFVFPGETAVLLGGGAPGAVDRVAELT</sequence>
<accession>A0A7W4VSI4</accession>
<dbReference type="AlphaFoldDB" id="A0A7W4VSI4"/>
<organism evidence="2 3">
    <name type="scientific">Nocardioides soli</name>
    <dbReference type="NCBI Taxonomy" id="1036020"/>
    <lineage>
        <taxon>Bacteria</taxon>
        <taxon>Bacillati</taxon>
        <taxon>Actinomycetota</taxon>
        <taxon>Actinomycetes</taxon>
        <taxon>Propionibacteriales</taxon>
        <taxon>Nocardioidaceae</taxon>
        <taxon>Nocardioides</taxon>
    </lineage>
</organism>
<keyword evidence="1" id="KW-1133">Transmembrane helix</keyword>
<dbReference type="Proteomes" id="UP000589626">
    <property type="component" value="Unassembled WGS sequence"/>
</dbReference>
<proteinExistence type="predicted"/>
<dbReference type="EMBL" id="JACHWR010000001">
    <property type="protein sequence ID" value="MBB3040914.1"/>
    <property type="molecule type" value="Genomic_DNA"/>
</dbReference>
<protein>
    <submittedName>
        <fullName evidence="2">Membrane protein DedA with SNARE-associated domain</fullName>
    </submittedName>
</protein>
<dbReference type="RefSeq" id="WP_221199492.1">
    <property type="nucleotide sequence ID" value="NZ_JACHWR010000001.1"/>
</dbReference>
<evidence type="ECO:0000256" key="1">
    <source>
        <dbReference type="SAM" id="Phobius"/>
    </source>
</evidence>
<keyword evidence="1" id="KW-0472">Membrane</keyword>
<comment type="caution">
    <text evidence="2">The sequence shown here is derived from an EMBL/GenBank/DDBJ whole genome shotgun (WGS) entry which is preliminary data.</text>
</comment>
<gene>
    <name evidence="2" type="ORF">FHU40_000715</name>
</gene>
<name>A0A7W4VSI4_9ACTN</name>
<keyword evidence="1" id="KW-0812">Transmembrane</keyword>
<keyword evidence="3" id="KW-1185">Reference proteome</keyword>
<evidence type="ECO:0000313" key="3">
    <source>
        <dbReference type="Proteomes" id="UP000589626"/>
    </source>
</evidence>
<feature type="transmembrane region" description="Helical" evidence="1">
    <location>
        <begin position="12"/>
        <end position="36"/>
    </location>
</feature>